<evidence type="ECO:0000256" key="1">
    <source>
        <dbReference type="ARBA" id="ARBA00022801"/>
    </source>
</evidence>
<reference evidence="2 3" key="1">
    <citation type="submission" date="2020-08" db="EMBL/GenBank/DDBJ databases">
        <title>Genome public.</title>
        <authorList>
            <person name="Liu C."/>
            <person name="Sun Q."/>
        </authorList>
    </citation>
    <scope>NUCLEOTIDE SEQUENCE [LARGE SCALE GENOMIC DNA]</scope>
    <source>
        <strain evidence="2 3">BX4</strain>
    </source>
</reference>
<dbReference type="SFLD" id="SFLDG01129">
    <property type="entry name" value="C1.5:_HAD__Beta-PGM__Phosphata"/>
    <property type="match status" value="1"/>
</dbReference>
<dbReference type="CDD" id="cd01427">
    <property type="entry name" value="HAD_like"/>
    <property type="match status" value="1"/>
</dbReference>
<keyword evidence="1 2" id="KW-0378">Hydrolase</keyword>
<dbReference type="RefSeq" id="WP_118588459.1">
    <property type="nucleotide sequence ID" value="NZ_JACOOZ010000003.1"/>
</dbReference>
<protein>
    <submittedName>
        <fullName evidence="2">HAD family hydrolase</fullName>
    </submittedName>
</protein>
<dbReference type="EMBL" id="JACOOZ010000003">
    <property type="protein sequence ID" value="MBC5667585.1"/>
    <property type="molecule type" value="Genomic_DNA"/>
</dbReference>
<dbReference type="SUPFAM" id="SSF56784">
    <property type="entry name" value="HAD-like"/>
    <property type="match status" value="1"/>
</dbReference>
<dbReference type="InterPro" id="IPR023214">
    <property type="entry name" value="HAD_sf"/>
</dbReference>
<accession>A0ABR7F458</accession>
<dbReference type="InterPro" id="IPR036412">
    <property type="entry name" value="HAD-like_sf"/>
</dbReference>
<keyword evidence="3" id="KW-1185">Reference proteome</keyword>
<evidence type="ECO:0000313" key="3">
    <source>
        <dbReference type="Proteomes" id="UP000597877"/>
    </source>
</evidence>
<sequence>MNTVLFDLDGTLLPMDMKEFTDTYILLLKNRLETAGYDAKKIIAALWVGEKAVVQNDGLITNEECFWKAFENFMTDGNGKMESKVKRKLEKEIIKFYKDDFAVARYVTHPIDTVAECIDILKEKGYQLVVATNPVFPEIAVYERLGWAGLNPEDFSYITTYENSCFAKPNIEYYKFLLKMLDKDSEDCLMVGNDVHEDMVARNIGIDVFLIEGYVENQFNEDTFDIKKGNWNLFKEYISNLPNLN</sequence>
<dbReference type="PRINTS" id="PR00413">
    <property type="entry name" value="HADHALOGNASE"/>
</dbReference>
<gene>
    <name evidence="2" type="ORF">H8S00_06265</name>
</gene>
<organism evidence="2 3">
    <name type="scientific">Eubacterium segne</name>
    <dbReference type="NCBI Taxonomy" id="2763045"/>
    <lineage>
        <taxon>Bacteria</taxon>
        <taxon>Bacillati</taxon>
        <taxon>Bacillota</taxon>
        <taxon>Clostridia</taxon>
        <taxon>Eubacteriales</taxon>
        <taxon>Eubacteriaceae</taxon>
        <taxon>Eubacterium</taxon>
    </lineage>
</organism>
<dbReference type="Pfam" id="PF00702">
    <property type="entry name" value="Hydrolase"/>
    <property type="match status" value="1"/>
</dbReference>
<dbReference type="SFLD" id="SFLDS00003">
    <property type="entry name" value="Haloacid_Dehalogenase"/>
    <property type="match status" value="1"/>
</dbReference>
<name>A0ABR7F458_9FIRM</name>
<dbReference type="Gene3D" id="3.40.50.1000">
    <property type="entry name" value="HAD superfamily/HAD-like"/>
    <property type="match status" value="1"/>
</dbReference>
<dbReference type="PANTHER" id="PTHR43316:SF3">
    <property type="entry name" value="HALOACID DEHALOGENASE, TYPE II (AFU_ORTHOLOGUE AFUA_2G07750)-RELATED"/>
    <property type="match status" value="1"/>
</dbReference>
<evidence type="ECO:0000313" key="2">
    <source>
        <dbReference type="EMBL" id="MBC5667585.1"/>
    </source>
</evidence>
<dbReference type="GO" id="GO:0016787">
    <property type="term" value="F:hydrolase activity"/>
    <property type="evidence" value="ECO:0007669"/>
    <property type="project" value="UniProtKB-KW"/>
</dbReference>
<dbReference type="NCBIfam" id="TIGR01549">
    <property type="entry name" value="HAD-SF-IA-v1"/>
    <property type="match status" value="1"/>
</dbReference>
<dbReference type="Proteomes" id="UP000597877">
    <property type="component" value="Unassembled WGS sequence"/>
</dbReference>
<proteinExistence type="predicted"/>
<comment type="caution">
    <text evidence="2">The sequence shown here is derived from an EMBL/GenBank/DDBJ whole genome shotgun (WGS) entry which is preliminary data.</text>
</comment>
<dbReference type="InterPro" id="IPR006439">
    <property type="entry name" value="HAD-SF_hydro_IA"/>
</dbReference>
<dbReference type="PANTHER" id="PTHR43316">
    <property type="entry name" value="HYDROLASE, HALOACID DELAHOGENASE-RELATED"/>
    <property type="match status" value="1"/>
</dbReference>
<dbReference type="InterPro" id="IPR051540">
    <property type="entry name" value="S-2-haloacid_dehalogenase"/>
</dbReference>